<dbReference type="AlphaFoldDB" id="A0A149UR86"/>
<feature type="compositionally biased region" description="Basic and acidic residues" evidence="3">
    <location>
        <begin position="761"/>
        <end position="776"/>
    </location>
</feature>
<dbReference type="Gene3D" id="2.30.30.940">
    <property type="match status" value="1"/>
</dbReference>
<dbReference type="PATRIC" id="fig|178901.14.peg.2518"/>
<dbReference type="NCBIfam" id="NF041496">
    <property type="entry name" value="MobQ"/>
    <property type="match status" value="1"/>
</dbReference>
<evidence type="ECO:0000256" key="1">
    <source>
        <dbReference type="ARBA" id="ARBA00010873"/>
    </source>
</evidence>
<feature type="region of interest" description="Disordered" evidence="3">
    <location>
        <begin position="761"/>
        <end position="828"/>
    </location>
</feature>
<accession>A0A149UR86</accession>
<dbReference type="InterPro" id="IPR014136">
    <property type="entry name" value="TraA_Ti"/>
</dbReference>
<feature type="domain" description="MobA/MobL protein" evidence="4">
    <location>
        <begin position="17"/>
        <end position="213"/>
    </location>
</feature>
<comment type="caution">
    <text evidence="5">The sequence shown here is derived from an EMBL/GenBank/DDBJ whole genome shotgun (WGS) entry which is preliminary data.</text>
</comment>
<dbReference type="InterPro" id="IPR005053">
    <property type="entry name" value="MobA_MobL"/>
</dbReference>
<dbReference type="NCBIfam" id="NF010464">
    <property type="entry name" value="PRK13889.1"/>
    <property type="match status" value="1"/>
</dbReference>
<dbReference type="NCBIfam" id="TIGR02768">
    <property type="entry name" value="TraA_Ti"/>
    <property type="match status" value="1"/>
</dbReference>
<dbReference type="SUPFAM" id="SSF52540">
    <property type="entry name" value="P-loop containing nucleoside triphosphate hydrolases"/>
    <property type="match status" value="2"/>
</dbReference>
<reference evidence="5 6" key="1">
    <citation type="submission" date="2015-06" db="EMBL/GenBank/DDBJ databases">
        <title>Improved classification and identification of acetic acid bacteria using matrix-assisted laser desorption/ionization time-of-flight mass spectrometry; Gluconobacter nephelii and Gluconobacter uchimurae are later heterotypic synonyms of Gluconobacter japonicus and Gluconobacter oxydans, respectively.</title>
        <authorList>
            <person name="Li L."/>
            <person name="Cleenwerck I."/>
            <person name="De Vuyst L."/>
            <person name="Vandamme P."/>
        </authorList>
    </citation>
    <scope>NUCLEOTIDE SEQUENCE [LARGE SCALE GENOMIC DNA]</scope>
    <source>
        <strain evidence="5 6">LMG 1699</strain>
    </source>
</reference>
<organism evidence="5 6">
    <name type="scientific">Acetobacter malorum</name>
    <dbReference type="NCBI Taxonomy" id="178901"/>
    <lineage>
        <taxon>Bacteria</taxon>
        <taxon>Pseudomonadati</taxon>
        <taxon>Pseudomonadota</taxon>
        <taxon>Alphaproteobacteria</taxon>
        <taxon>Acetobacterales</taxon>
        <taxon>Acetobacteraceae</taxon>
        <taxon>Acetobacter</taxon>
    </lineage>
</organism>
<dbReference type="EMBL" id="LHZX01000231">
    <property type="protein sequence ID" value="KXV70354.1"/>
    <property type="molecule type" value="Genomic_DNA"/>
</dbReference>
<protein>
    <submittedName>
        <fullName evidence="5">Conjugal transfer protein TraA</fullName>
    </submittedName>
</protein>
<dbReference type="Gene3D" id="3.40.50.300">
    <property type="entry name" value="P-loop containing nucleotide triphosphate hydrolases"/>
    <property type="match status" value="2"/>
</dbReference>
<gene>
    <name evidence="5" type="ORF">AD951_03055</name>
</gene>
<dbReference type="Gene3D" id="3.30.930.30">
    <property type="match status" value="1"/>
</dbReference>
<dbReference type="CDD" id="cd17933">
    <property type="entry name" value="DEXSc_RecD-like"/>
    <property type="match status" value="1"/>
</dbReference>
<feature type="compositionally biased region" description="Basic and acidic residues" evidence="3">
    <location>
        <begin position="818"/>
        <end position="828"/>
    </location>
</feature>
<name>A0A149UR86_9PROT</name>
<proteinExistence type="inferred from homology"/>
<dbReference type="Pfam" id="PF03389">
    <property type="entry name" value="MobA_MobL"/>
    <property type="match status" value="1"/>
</dbReference>
<comment type="similarity">
    <text evidence="1">Belongs to the MobA/MobL family.</text>
</comment>
<feature type="region of interest" description="Disordered" evidence="3">
    <location>
        <begin position="996"/>
        <end position="1026"/>
    </location>
</feature>
<dbReference type="RefSeq" id="WP_061499138.1">
    <property type="nucleotide sequence ID" value="NZ_LHZX01000231.1"/>
</dbReference>
<evidence type="ECO:0000256" key="3">
    <source>
        <dbReference type="SAM" id="MobiDB-lite"/>
    </source>
</evidence>
<sequence length="1026" mass="112753">MAIYHLHAKVISRATGRSAVAAAAYRAASRLHDVRLDRDHDFSNKSGVVHSEILLPDGAPERFLDRATLWNEVEAIEKRKDAQLAREVEFSIPREMTQAQGIALARDFVREQFVERGMVADLNVHWDIGEDGQAKPHAHVMLSTRTVDENGFGAKERSWNDKELLLTWRGRWASLANERLAELDLDVRIDHRSSAAQGIDLEPQNKIGPAGSRRPERGEPCERVADHLEIARRNGDRLLAEPYVALEALTRQQSTFTRQDLARFVDRQTADAEQFSAVMVRVEACPELVALGKDGHGQERFSTRAMIGVEQRLEEASLAMGLSQGHAVPLAVRRAAMQHSGLGDEQALAVGEVTKSRDLSVVVGYAGTGKSTMLGVARAAWEEAGYRVRGAALSGIAAEGLEAGSGIESRTLASLERAWERGFDLLERGDVLVVDEAGMVGSRQMERVLSVAREAGAKVVLVGDPEQLQAIEAGGAFRAVAERVGSVEITTVRRQREGWQQAATKELATGRTGEALGRYEAVGLVRGHDTLEEARAGVVAGWEEARQAAPEESQIMLAHRRVDVRALNEAAREIRRDAGELGDDVLVPTAQGEREFADGERVYFLRNDRELGVKNGTLGTVRGIMGSAEAGDLALSVQLDGPGGAGTGRVVSVSVAEYDALDHGYAATIHKSQGVTVDRAHVLATGSMDRHGAYVALSRHRESVSVHWGRDDVGDRDGLVRRLSRERLKDTTLDYPHVRDRDAGFARRRGLSVPESEIVVGREKAASGSRQDRQVEAVRTPDPASAQQKRGMFDGLDLSVRGRSRTADKDVSAGLEAGKGKSEVEREAPVSPFAGLRLPRVQREQVPARLDGFVPGSDPLQQAVERYARAWVDAERMVRQELPVLEHQKKALFEAGRDLERVRRGGEADLRAALKHQPEIRQALYGLEGPARAGRLVEGLEHEDRVRKSPELRAARFVKTWDGMSREQQGVALKELKRDAQLESILREKSRELGIRKGSTLDHGLHPHQREQSLSRSRSRGMDMGM</sequence>
<feature type="region of interest" description="Disordered" evidence="3">
    <location>
        <begin position="200"/>
        <end position="220"/>
    </location>
</feature>
<dbReference type="InterPro" id="IPR027417">
    <property type="entry name" value="P-loop_NTPase"/>
</dbReference>
<dbReference type="CDD" id="cd18809">
    <property type="entry name" value="SF1_C_RecD"/>
    <property type="match status" value="1"/>
</dbReference>
<evidence type="ECO:0000256" key="2">
    <source>
        <dbReference type="ARBA" id="ARBA00022971"/>
    </source>
</evidence>
<keyword evidence="2" id="KW-0184">Conjugation</keyword>
<feature type="compositionally biased region" description="Basic and acidic residues" evidence="3">
    <location>
        <begin position="996"/>
        <end position="1013"/>
    </location>
</feature>
<dbReference type="Pfam" id="PF13604">
    <property type="entry name" value="AAA_30"/>
    <property type="match status" value="1"/>
</dbReference>
<dbReference type="Proteomes" id="UP000075377">
    <property type="component" value="Unassembled WGS sequence"/>
</dbReference>
<dbReference type="OrthoDB" id="1826980at2"/>
<evidence type="ECO:0000259" key="4">
    <source>
        <dbReference type="Pfam" id="PF03389"/>
    </source>
</evidence>
<evidence type="ECO:0000313" key="6">
    <source>
        <dbReference type="Proteomes" id="UP000075377"/>
    </source>
</evidence>
<evidence type="ECO:0000313" key="5">
    <source>
        <dbReference type="EMBL" id="KXV70354.1"/>
    </source>
</evidence>